<keyword evidence="4" id="KW-1185">Reference proteome</keyword>
<feature type="domain" description="Paraneoplastic antigen Ma-like C-terminal" evidence="2">
    <location>
        <begin position="117"/>
        <end position="256"/>
    </location>
</feature>
<evidence type="ECO:0000256" key="1">
    <source>
        <dbReference type="SAM" id="MobiDB-lite"/>
    </source>
</evidence>
<evidence type="ECO:0000313" key="4">
    <source>
        <dbReference type="Proteomes" id="UP000735302"/>
    </source>
</evidence>
<gene>
    <name evidence="3" type="ORF">PoB_004811500</name>
</gene>
<evidence type="ECO:0000259" key="2">
    <source>
        <dbReference type="Pfam" id="PF14893"/>
    </source>
</evidence>
<feature type="region of interest" description="Disordered" evidence="1">
    <location>
        <begin position="293"/>
        <end position="373"/>
    </location>
</feature>
<dbReference type="SUPFAM" id="SSF47353">
    <property type="entry name" value="Retrovirus capsid dimerization domain-like"/>
    <property type="match status" value="1"/>
</dbReference>
<keyword evidence="3" id="KW-0548">Nucleotidyltransferase</keyword>
<dbReference type="Pfam" id="PF14893">
    <property type="entry name" value="PNMA"/>
    <property type="match status" value="1"/>
</dbReference>
<dbReference type="InterPro" id="IPR038269">
    <property type="entry name" value="SCAN_sf"/>
</dbReference>
<comment type="caution">
    <text evidence="3">The sequence shown here is derived from an EMBL/GenBank/DDBJ whole genome shotgun (WGS) entry which is preliminary data.</text>
</comment>
<evidence type="ECO:0000313" key="3">
    <source>
        <dbReference type="EMBL" id="GFO21610.1"/>
    </source>
</evidence>
<reference evidence="3 4" key="1">
    <citation type="journal article" date="2021" name="Elife">
        <title>Chloroplast acquisition without the gene transfer in kleptoplastic sea slugs, Plakobranchus ocellatus.</title>
        <authorList>
            <person name="Maeda T."/>
            <person name="Takahashi S."/>
            <person name="Yoshida T."/>
            <person name="Shimamura S."/>
            <person name="Takaki Y."/>
            <person name="Nagai Y."/>
            <person name="Toyoda A."/>
            <person name="Suzuki Y."/>
            <person name="Arimoto A."/>
            <person name="Ishii H."/>
            <person name="Satoh N."/>
            <person name="Nishiyama T."/>
            <person name="Hasebe M."/>
            <person name="Maruyama T."/>
            <person name="Minagawa J."/>
            <person name="Obokata J."/>
            <person name="Shigenobu S."/>
        </authorList>
    </citation>
    <scope>NUCLEOTIDE SEQUENCE [LARGE SCALE GENOMIC DNA]</scope>
</reference>
<proteinExistence type="predicted"/>
<dbReference type="GO" id="GO:0003964">
    <property type="term" value="F:RNA-directed DNA polymerase activity"/>
    <property type="evidence" value="ECO:0007669"/>
    <property type="project" value="UniProtKB-KW"/>
</dbReference>
<keyword evidence="3" id="KW-0695">RNA-directed DNA polymerase</keyword>
<protein>
    <submittedName>
        <fullName evidence="3">Reverse transcriptase</fullName>
    </submittedName>
</protein>
<accession>A0AAV4BM45</accession>
<dbReference type="EMBL" id="BLXT01005266">
    <property type="protein sequence ID" value="GFO21610.1"/>
    <property type="molecule type" value="Genomic_DNA"/>
</dbReference>
<dbReference type="AlphaFoldDB" id="A0AAV4BM45"/>
<dbReference type="PANTHER" id="PTHR46888">
    <property type="entry name" value="ZINC KNUCKLE DOMAINCONTAINING PROTEIN-RELATED"/>
    <property type="match status" value="1"/>
</dbReference>
<sequence>MSELTARLVKLGRDLGLEGPELRAFVKEERDREEKREAQERQEKEKKEAQERQEKREAQKREDKMRKEEQERKDKLELEKLKLQAEIENAKSLHLKKDSSTSDWIAKIPRMNPFSEAKGDTMDAFLFRFEMLVKAHNWPEDKKFLALSNLLTGESLKVLQTLSVEQQTYACLKQALLRKFLCTAADYNVKFRTAVPTNTEDADAFISRLETVFDKWLELSDIKKGDFEGLRDLILRDQIYASLHKELVMFLKERSPISVKEVRNLADKYRTAHPSKPIAKEVEIVANVGVTKESKSNQEQFNRTSRRDKWQQNNNQRSNSCGPNWKHRDYAQPNQRFPRWNDSPHNNFRRQNKGNFRGYSQRRPSRGRGMPSRSNYIFTMRNGKRTTLLLADRARHGWSATTACRLCGEQEESIGHVLTECRELADVRPGGWPTVPLNEILWCGNRVAMTTAATIMRKFLRRAMR</sequence>
<keyword evidence="3" id="KW-0808">Transferase</keyword>
<feature type="compositionally biased region" description="Polar residues" evidence="1">
    <location>
        <begin position="311"/>
        <end position="322"/>
    </location>
</feature>
<dbReference type="InterPro" id="IPR048270">
    <property type="entry name" value="PNMA_C"/>
</dbReference>
<dbReference type="Proteomes" id="UP000735302">
    <property type="component" value="Unassembled WGS sequence"/>
</dbReference>
<dbReference type="PANTHER" id="PTHR46888:SF1">
    <property type="entry name" value="RIBONUCLEASE H"/>
    <property type="match status" value="1"/>
</dbReference>
<feature type="region of interest" description="Disordered" evidence="1">
    <location>
        <begin position="20"/>
        <end position="73"/>
    </location>
</feature>
<organism evidence="3 4">
    <name type="scientific">Plakobranchus ocellatus</name>
    <dbReference type="NCBI Taxonomy" id="259542"/>
    <lineage>
        <taxon>Eukaryota</taxon>
        <taxon>Metazoa</taxon>
        <taxon>Spiralia</taxon>
        <taxon>Lophotrochozoa</taxon>
        <taxon>Mollusca</taxon>
        <taxon>Gastropoda</taxon>
        <taxon>Heterobranchia</taxon>
        <taxon>Euthyneura</taxon>
        <taxon>Panpulmonata</taxon>
        <taxon>Sacoglossa</taxon>
        <taxon>Placobranchoidea</taxon>
        <taxon>Plakobranchidae</taxon>
        <taxon>Plakobranchus</taxon>
    </lineage>
</organism>
<dbReference type="Gene3D" id="1.10.4020.10">
    <property type="entry name" value="DNA breaking-rejoining enzymes"/>
    <property type="match status" value="1"/>
</dbReference>
<name>A0AAV4BM45_9GAST</name>